<sequence length="162" mass="19023">INVLKVDFVDVNNNNKTTTSYKSTANLYLSGAHIYYEDINRDNYKIMNPITDYNPRIDEGRLSDEGVFTVHDAVNNVLFTTGIKGEKSKKKEKFYYMYISINYNLEKELFEPSHINIMKNVTNEVIWSYPPKYDQTELYSNDETFIMTFDGLIYNKETNENC</sequence>
<dbReference type="AlphaFoldDB" id="A0A1Y2B067"/>
<evidence type="ECO:0000313" key="2">
    <source>
        <dbReference type="Proteomes" id="UP000193920"/>
    </source>
</evidence>
<dbReference type="EMBL" id="MCOG01000189">
    <property type="protein sequence ID" value="ORY27940.1"/>
    <property type="molecule type" value="Genomic_DNA"/>
</dbReference>
<proteinExistence type="predicted"/>
<organism evidence="1 2">
    <name type="scientific">Neocallimastix californiae</name>
    <dbReference type="NCBI Taxonomy" id="1754190"/>
    <lineage>
        <taxon>Eukaryota</taxon>
        <taxon>Fungi</taxon>
        <taxon>Fungi incertae sedis</taxon>
        <taxon>Chytridiomycota</taxon>
        <taxon>Chytridiomycota incertae sedis</taxon>
        <taxon>Neocallimastigomycetes</taxon>
        <taxon>Neocallimastigales</taxon>
        <taxon>Neocallimastigaceae</taxon>
        <taxon>Neocallimastix</taxon>
    </lineage>
</organism>
<dbReference type="Proteomes" id="UP000193920">
    <property type="component" value="Unassembled WGS sequence"/>
</dbReference>
<dbReference type="STRING" id="1754190.A0A1Y2B067"/>
<protein>
    <submittedName>
        <fullName evidence="1">Uncharacterized protein</fullName>
    </submittedName>
</protein>
<name>A0A1Y2B067_9FUNG</name>
<gene>
    <name evidence="1" type="ORF">LY90DRAFT_628269</name>
</gene>
<comment type="caution">
    <text evidence="1">The sequence shown here is derived from an EMBL/GenBank/DDBJ whole genome shotgun (WGS) entry which is preliminary data.</text>
</comment>
<feature type="non-terminal residue" evidence="1">
    <location>
        <position position="1"/>
    </location>
</feature>
<evidence type="ECO:0000313" key="1">
    <source>
        <dbReference type="EMBL" id="ORY27940.1"/>
    </source>
</evidence>
<accession>A0A1Y2B067</accession>
<reference evidence="1 2" key="1">
    <citation type="submission" date="2016-08" db="EMBL/GenBank/DDBJ databases">
        <title>A Parts List for Fungal Cellulosomes Revealed by Comparative Genomics.</title>
        <authorList>
            <consortium name="DOE Joint Genome Institute"/>
            <person name="Haitjema C.H."/>
            <person name="Gilmore S.P."/>
            <person name="Henske J.K."/>
            <person name="Solomon K.V."/>
            <person name="De Groot R."/>
            <person name="Kuo A."/>
            <person name="Mondo S.J."/>
            <person name="Salamov A.A."/>
            <person name="Labutti K."/>
            <person name="Zhao Z."/>
            <person name="Chiniquy J."/>
            <person name="Barry K."/>
            <person name="Brewer H.M."/>
            <person name="Purvine S.O."/>
            <person name="Wright A.T."/>
            <person name="Boxma B."/>
            <person name="Van Alen T."/>
            <person name="Hackstein J.H."/>
            <person name="Baker S.E."/>
            <person name="Grigoriev I.V."/>
            <person name="O'Malley M.A."/>
        </authorList>
    </citation>
    <scope>NUCLEOTIDE SEQUENCE [LARGE SCALE GENOMIC DNA]</scope>
    <source>
        <strain evidence="1 2">G1</strain>
    </source>
</reference>
<keyword evidence="2" id="KW-1185">Reference proteome</keyword>